<sequence>MIGKRLLAVSFLWLGALGATACSQQDAGDDVIAGGTALAKCNDVRSNTDFLERLRKSDAAVRKALGNGTANAVAEANDALDAGDYRLAAATTAKGITTEPYGVQCRVIGGLSPWSVRALAFVADDTARSDKQMPDDTVTGFGRRYNATMLADPRYPYADVCRALDKAGPAQTISDNPDMGIVQPYGFAELGAARMAYGLGAAARRGSVYDIGVLVERDKQDVNAPDMFGLTPLAWAVAYHRWPAAEALLQAKASPTGAVCQSVIDRESPLQVARLMRWYAMIRLMRPLVTEDEFASLRQKPRWDDASLSEFNHALTELKERYQRILKRQDFARHDLNFQVDEQGNTTECKMDPASVSPGFDKELCGLAVEIVRWTPARDAFGTRVPESAKLLVGFGGGS</sequence>
<dbReference type="OrthoDB" id="7488252at2"/>
<organism evidence="2 3">
    <name type="scientific">Novosphingobium barchaimii LL02</name>
    <dbReference type="NCBI Taxonomy" id="1114963"/>
    <lineage>
        <taxon>Bacteria</taxon>
        <taxon>Pseudomonadati</taxon>
        <taxon>Pseudomonadota</taxon>
        <taxon>Alphaproteobacteria</taxon>
        <taxon>Sphingomonadales</taxon>
        <taxon>Sphingomonadaceae</taxon>
        <taxon>Novosphingobium</taxon>
    </lineage>
</organism>
<gene>
    <name evidence="2" type="ORF">V474_17475</name>
</gene>
<dbReference type="PATRIC" id="fig|1114963.3.peg.2329"/>
<evidence type="ECO:0000313" key="3">
    <source>
        <dbReference type="Proteomes" id="UP000052268"/>
    </source>
</evidence>
<dbReference type="PROSITE" id="PS51257">
    <property type="entry name" value="PROKAR_LIPOPROTEIN"/>
    <property type="match status" value="1"/>
</dbReference>
<keyword evidence="3" id="KW-1185">Reference proteome</keyword>
<comment type="caution">
    <text evidence="2">The sequence shown here is derived from an EMBL/GenBank/DDBJ whole genome shotgun (WGS) entry which is preliminary data.</text>
</comment>
<dbReference type="Proteomes" id="UP000052268">
    <property type="component" value="Unassembled WGS sequence"/>
</dbReference>
<dbReference type="EMBL" id="JACU01000005">
    <property type="protein sequence ID" value="KMS54862.1"/>
    <property type="molecule type" value="Genomic_DNA"/>
</dbReference>
<dbReference type="SUPFAM" id="SSF48403">
    <property type="entry name" value="Ankyrin repeat"/>
    <property type="match status" value="1"/>
</dbReference>
<accession>A0A0J7XT64</accession>
<dbReference type="Gene3D" id="1.25.40.20">
    <property type="entry name" value="Ankyrin repeat-containing domain"/>
    <property type="match status" value="1"/>
</dbReference>
<evidence type="ECO:0008006" key="4">
    <source>
        <dbReference type="Google" id="ProtNLM"/>
    </source>
</evidence>
<dbReference type="RefSeq" id="WP_059151598.1">
    <property type="nucleotide sequence ID" value="NZ_KQ130454.1"/>
</dbReference>
<name>A0A0J7XT64_9SPHN</name>
<evidence type="ECO:0000256" key="1">
    <source>
        <dbReference type="SAM" id="SignalP"/>
    </source>
</evidence>
<evidence type="ECO:0000313" key="2">
    <source>
        <dbReference type="EMBL" id="KMS54862.1"/>
    </source>
</evidence>
<dbReference type="InterPro" id="IPR036770">
    <property type="entry name" value="Ankyrin_rpt-contain_sf"/>
</dbReference>
<reference evidence="2 3" key="1">
    <citation type="journal article" date="2015" name="G3 (Bethesda)">
        <title>Insights into Ongoing Evolution of the Hexachlorocyclohexane Catabolic Pathway from Comparative Genomics of Ten Sphingomonadaceae Strains.</title>
        <authorList>
            <person name="Pearce S.L."/>
            <person name="Oakeshott J.G."/>
            <person name="Pandey G."/>
        </authorList>
    </citation>
    <scope>NUCLEOTIDE SEQUENCE [LARGE SCALE GENOMIC DNA]</scope>
    <source>
        <strain evidence="2 3">LL02</strain>
    </source>
</reference>
<proteinExistence type="predicted"/>
<feature type="chain" id="PRO_5005291675" description="Ankyrin" evidence="1">
    <location>
        <begin position="22"/>
        <end position="399"/>
    </location>
</feature>
<dbReference type="AlphaFoldDB" id="A0A0J7XT64"/>
<protein>
    <recommendedName>
        <fullName evidence="4">Ankyrin</fullName>
    </recommendedName>
</protein>
<keyword evidence="1" id="KW-0732">Signal</keyword>
<feature type="signal peptide" evidence="1">
    <location>
        <begin position="1"/>
        <end position="21"/>
    </location>
</feature>